<dbReference type="PANTHER" id="PTHR46657">
    <property type="entry name" value="CENTROSOMAL PROTEIN OF 128 KDA"/>
    <property type="match status" value="1"/>
</dbReference>
<dbReference type="GO" id="GO:0000922">
    <property type="term" value="C:spindle pole"/>
    <property type="evidence" value="ECO:0007669"/>
    <property type="project" value="TreeGrafter"/>
</dbReference>
<proteinExistence type="predicted"/>
<evidence type="ECO:0000313" key="4">
    <source>
        <dbReference type="Proteomes" id="UP000472277"/>
    </source>
</evidence>
<feature type="coiled-coil region" evidence="1">
    <location>
        <begin position="894"/>
        <end position="967"/>
    </location>
</feature>
<dbReference type="Proteomes" id="UP000472277">
    <property type="component" value="Chromosome 35"/>
</dbReference>
<name>A0A673ZLN4_SALTR</name>
<dbReference type="GO" id="GO:0005814">
    <property type="term" value="C:centriole"/>
    <property type="evidence" value="ECO:0007669"/>
    <property type="project" value="TreeGrafter"/>
</dbReference>
<feature type="region of interest" description="Disordered" evidence="2">
    <location>
        <begin position="21"/>
        <end position="61"/>
    </location>
</feature>
<feature type="coiled-coil region" evidence="1">
    <location>
        <begin position="991"/>
        <end position="1039"/>
    </location>
</feature>
<dbReference type="InterPro" id="IPR026652">
    <property type="entry name" value="CEP128"/>
</dbReference>
<evidence type="ECO:0000256" key="1">
    <source>
        <dbReference type="SAM" id="Coils"/>
    </source>
</evidence>
<dbReference type="InParanoid" id="A0A673ZLN4"/>
<gene>
    <name evidence="3" type="primary">CEP128</name>
</gene>
<evidence type="ECO:0000313" key="3">
    <source>
        <dbReference type="Ensembl" id="ENSSTUP00000047627.1"/>
    </source>
</evidence>
<protein>
    <submittedName>
        <fullName evidence="3">Centrosomal protein 128</fullName>
    </submittedName>
</protein>
<feature type="coiled-coil region" evidence="1">
    <location>
        <begin position="298"/>
        <end position="428"/>
    </location>
</feature>
<dbReference type="OMA" id="ITSTLQX"/>
<dbReference type="GeneTree" id="ENSGT00390000007020"/>
<keyword evidence="1" id="KW-0175">Coiled coil</keyword>
<organism evidence="3 4">
    <name type="scientific">Salmo trutta</name>
    <name type="common">Brown trout</name>
    <dbReference type="NCBI Taxonomy" id="8032"/>
    <lineage>
        <taxon>Eukaryota</taxon>
        <taxon>Metazoa</taxon>
        <taxon>Chordata</taxon>
        <taxon>Craniata</taxon>
        <taxon>Vertebrata</taxon>
        <taxon>Euteleostomi</taxon>
        <taxon>Actinopterygii</taxon>
        <taxon>Neopterygii</taxon>
        <taxon>Teleostei</taxon>
        <taxon>Protacanthopterygii</taxon>
        <taxon>Salmoniformes</taxon>
        <taxon>Salmonidae</taxon>
        <taxon>Salmoninae</taxon>
        <taxon>Salmo</taxon>
    </lineage>
</organism>
<dbReference type="PANTHER" id="PTHR46657:SF1">
    <property type="entry name" value="CENTROSOMAL PROTEIN OF 128 KDA"/>
    <property type="match status" value="1"/>
</dbReference>
<dbReference type="Ensembl" id="ENSSTUT00000049668.1">
    <property type="protein sequence ID" value="ENSSTUP00000047627.1"/>
    <property type="gene ID" value="ENSSTUG00000020013.1"/>
</dbReference>
<dbReference type="AlphaFoldDB" id="A0A673ZLN4"/>
<evidence type="ECO:0000256" key="2">
    <source>
        <dbReference type="SAM" id="MobiDB-lite"/>
    </source>
</evidence>
<reference evidence="3" key="1">
    <citation type="submission" date="2025-08" db="UniProtKB">
        <authorList>
            <consortium name="Ensembl"/>
        </authorList>
    </citation>
    <scope>IDENTIFICATION</scope>
</reference>
<feature type="region of interest" description="Disordered" evidence="2">
    <location>
        <begin position="139"/>
        <end position="185"/>
    </location>
</feature>
<reference evidence="3" key="2">
    <citation type="submission" date="2025-09" db="UniProtKB">
        <authorList>
            <consortium name="Ensembl"/>
        </authorList>
    </citation>
    <scope>IDENTIFICATION</scope>
</reference>
<feature type="coiled-coil region" evidence="1">
    <location>
        <begin position="583"/>
        <end position="709"/>
    </location>
</feature>
<feature type="coiled-coil region" evidence="1">
    <location>
        <begin position="464"/>
        <end position="523"/>
    </location>
</feature>
<sequence length="1109" mass="128687">MDWVYRRLLRHSCVKLPLTKTMESSSESDTFDRTRGLRSRRRNASSRPRRDSHRTGPDAPAISEKINTLASTLQDTNRNLNKVDRMLGQYREHTDDQAEAMATLRDNLEESIAQLQNQRLHSSSGVRSASASTLHTSDLEAGYGSEGQRFYPTSPLKDYGRSESAGEGGARRRSRSATVRFRDSSLPDGDVHVLHQSFRDLRSDQLRLGDDMDREILRRNRSDIDTRRALENLSEHLTTSQRQDSVSSRVEKRLQEIEREMRSERQSVSDRRPEQRVIMSDELQEALRLREARDLETEEAVKNKLLRSESEKTKMEAELERARRQLDQSEGGRGALQQQVEEMRVQLLRTEKERIDLQREISQLTTQPRATRMDREERGAGLDRLSELEREVQELRAQLSRTSVLSEVDDLRRTLERKDRERTQLCNQVEVLSSDLARREQQQLRMLAQLKEIQGRSEACAAERARALLRAEEAEARLQDSSTRREELKTRAQEAVRQWRAKCKRMERDMEELRGQAQLDTEKAKQACKERELSQAQLKAFSQQTEGVRRELAEVLGRLARSEEEVLRKDVELSETRARHLGLEQEVRDVREASIALEEEAQRQSVLQVRLREENQSLEERAESMARRSQRDQEELHSLQAAMKELTTARAQLTTRLADEAAFRTELQRSGAEGAARLAAAQEQRASLGQQLELEREVHQRELASLRATVQNGRAKQDRDIQETLRLCMKERNEMEHHLKEIKADAASDKELVRVLRVKLDRMKTECDRMTEELSEGEEQRSHLRRKYQLLKQELDDKVKCMVQGEERRRGSEEAVATLEDRLSRLDTEQESILSSVAEEIDAACRALFKDSQDKLKAISLNPGLQKDPHRWLAETKTKLRWLSEEVSVHEARERKLRRQVQQDREQLKGLRQSRDSERQALLQRLDQQEKLLHSISTEKKELLEKTRRKENEMRSLQDRILDLEMSTRLAVDHLESVPEKLCLLDNFKDLEESQRQKELVEQRYIKYKEIVGVLQHQLDESKRQIQEYRDDRLDATTQSIRLTALSSSIRGPSALLTSSMLTDTTSPHKRLVSPDCTLDYSLPLHRRASPAVNGAHSHSVSDHLNSNT</sequence>
<accession>A0A673ZLN4</accession>
<feature type="coiled-coil region" evidence="1">
    <location>
        <begin position="753"/>
        <end position="829"/>
    </location>
</feature>
<keyword evidence="4" id="KW-1185">Reference proteome</keyword>